<evidence type="ECO:0000256" key="1">
    <source>
        <dbReference type="SAM" id="Phobius"/>
    </source>
</evidence>
<organism evidence="2">
    <name type="scientific">Arundo donax</name>
    <name type="common">Giant reed</name>
    <name type="synonym">Donax arundinaceus</name>
    <dbReference type="NCBI Taxonomy" id="35708"/>
    <lineage>
        <taxon>Eukaryota</taxon>
        <taxon>Viridiplantae</taxon>
        <taxon>Streptophyta</taxon>
        <taxon>Embryophyta</taxon>
        <taxon>Tracheophyta</taxon>
        <taxon>Spermatophyta</taxon>
        <taxon>Magnoliopsida</taxon>
        <taxon>Liliopsida</taxon>
        <taxon>Poales</taxon>
        <taxon>Poaceae</taxon>
        <taxon>PACMAD clade</taxon>
        <taxon>Arundinoideae</taxon>
        <taxon>Arundineae</taxon>
        <taxon>Arundo</taxon>
    </lineage>
</organism>
<proteinExistence type="predicted"/>
<sequence length="44" mass="5369">MHKAQNRYVVHMILGSRLNRIRLFLCIHMTRIIEFFKIYAILHA</sequence>
<protein>
    <submittedName>
        <fullName evidence="2">Uncharacterized protein</fullName>
    </submittedName>
</protein>
<dbReference type="EMBL" id="GBRH01247740">
    <property type="protein sequence ID" value="JAD50155.1"/>
    <property type="molecule type" value="Transcribed_RNA"/>
</dbReference>
<keyword evidence="1" id="KW-0812">Transmembrane</keyword>
<accession>A0A0A9AMM6</accession>
<reference evidence="2" key="1">
    <citation type="submission" date="2014-09" db="EMBL/GenBank/DDBJ databases">
        <authorList>
            <person name="Magalhaes I.L.F."/>
            <person name="Oliveira U."/>
            <person name="Santos F.R."/>
            <person name="Vidigal T.H.D.A."/>
            <person name="Brescovit A.D."/>
            <person name="Santos A.J."/>
        </authorList>
    </citation>
    <scope>NUCLEOTIDE SEQUENCE</scope>
    <source>
        <tissue evidence="2">Shoot tissue taken approximately 20 cm above the soil surface</tissue>
    </source>
</reference>
<dbReference type="AlphaFoldDB" id="A0A0A9AMM6"/>
<name>A0A0A9AMM6_ARUDO</name>
<keyword evidence="1" id="KW-0472">Membrane</keyword>
<reference evidence="2" key="2">
    <citation type="journal article" date="2015" name="Data Brief">
        <title>Shoot transcriptome of the giant reed, Arundo donax.</title>
        <authorList>
            <person name="Barrero R.A."/>
            <person name="Guerrero F.D."/>
            <person name="Moolhuijzen P."/>
            <person name="Goolsby J.A."/>
            <person name="Tidwell J."/>
            <person name="Bellgard S.E."/>
            <person name="Bellgard M.I."/>
        </authorList>
    </citation>
    <scope>NUCLEOTIDE SEQUENCE</scope>
    <source>
        <tissue evidence="2">Shoot tissue taken approximately 20 cm above the soil surface</tissue>
    </source>
</reference>
<feature type="transmembrane region" description="Helical" evidence="1">
    <location>
        <begin position="21"/>
        <end position="42"/>
    </location>
</feature>
<evidence type="ECO:0000313" key="2">
    <source>
        <dbReference type="EMBL" id="JAD50155.1"/>
    </source>
</evidence>
<keyword evidence="1" id="KW-1133">Transmembrane helix</keyword>